<comment type="caution">
    <text evidence="3">The sequence shown here is derived from an EMBL/GenBank/DDBJ whole genome shotgun (WGS) entry which is preliminary data.</text>
</comment>
<dbReference type="InterPro" id="IPR005094">
    <property type="entry name" value="Endonuclease_MobA/VirD2"/>
</dbReference>
<sequence length="404" mass="46502">MIAKAAAISHGGNAMRYVTTKDRSDIVMVNHLPEDISPDAMYQRMVLLQKMLAKEERRGRPLLRNMIRIELSPDTTESRGWALDEWRSLAEEFIRTFDDIDMSERTKRKSSQRTNLKNSQYVVALHRDARSGIFHLHIVANRIDMQGNTNDAHKIGERAVAAANIINERRGWVQSEEIGKRHRQEVSDALMNILRGMDRFSWKAYETEVRRLGYGIHIQQDDEGKVYGYSVMRGNSRYKASELGKGRNLTASKIEHTWARLHPQERKYQPSVPDIPKTSTPTRPVVPRSQEQLMPAVRHYDISTDHYHTYHIDLPEEADRIIRQECSLAEAHPLATIEDIQHTAILLFAEYLDAATSMATSSGGGGNNDDNGWGRKQDEDDREWARRCARMANSMCRRRKGLRR</sequence>
<evidence type="ECO:0000259" key="2">
    <source>
        <dbReference type="Pfam" id="PF03432"/>
    </source>
</evidence>
<dbReference type="AlphaFoldDB" id="A0AAW5IY34"/>
<name>A0AAW5IY34_9BACT</name>
<dbReference type="EMBL" id="JANDWN010000038">
    <property type="protein sequence ID" value="MCP9600753.1"/>
    <property type="molecule type" value="Genomic_DNA"/>
</dbReference>
<organism evidence="3 4">
    <name type="scientific">Segatella copri</name>
    <dbReference type="NCBI Taxonomy" id="165179"/>
    <lineage>
        <taxon>Bacteria</taxon>
        <taxon>Pseudomonadati</taxon>
        <taxon>Bacteroidota</taxon>
        <taxon>Bacteroidia</taxon>
        <taxon>Bacteroidales</taxon>
        <taxon>Prevotellaceae</taxon>
        <taxon>Segatella</taxon>
    </lineage>
</organism>
<accession>A0AAW5IY34</accession>
<reference evidence="3" key="1">
    <citation type="submission" date="2022-07" db="EMBL/GenBank/DDBJ databases">
        <title>Prevotella copri.</title>
        <authorList>
            <person name="Yang C."/>
        </authorList>
    </citation>
    <scope>NUCLEOTIDE SEQUENCE</scope>
    <source>
        <strain evidence="3">HF1476</strain>
    </source>
</reference>
<evidence type="ECO:0000256" key="1">
    <source>
        <dbReference type="SAM" id="MobiDB-lite"/>
    </source>
</evidence>
<dbReference type="RefSeq" id="WP_254974654.1">
    <property type="nucleotide sequence ID" value="NZ_JANDWK010000037.1"/>
</dbReference>
<dbReference type="Pfam" id="PF03432">
    <property type="entry name" value="Relaxase"/>
    <property type="match status" value="1"/>
</dbReference>
<evidence type="ECO:0000313" key="4">
    <source>
        <dbReference type="Proteomes" id="UP001204486"/>
    </source>
</evidence>
<gene>
    <name evidence="3" type="ORF">NNC55_12435</name>
</gene>
<dbReference type="Proteomes" id="UP001204486">
    <property type="component" value="Unassembled WGS sequence"/>
</dbReference>
<feature type="region of interest" description="Disordered" evidence="1">
    <location>
        <begin position="359"/>
        <end position="380"/>
    </location>
</feature>
<feature type="region of interest" description="Disordered" evidence="1">
    <location>
        <begin position="266"/>
        <end position="286"/>
    </location>
</feature>
<protein>
    <submittedName>
        <fullName evidence="3">Relaxase/mobilization nuclease domain-containing protein</fullName>
    </submittedName>
</protein>
<feature type="domain" description="MobA/VirD2-like nuclease" evidence="2">
    <location>
        <begin position="37"/>
        <end position="172"/>
    </location>
</feature>
<proteinExistence type="predicted"/>
<evidence type="ECO:0000313" key="3">
    <source>
        <dbReference type="EMBL" id="MCP9600753.1"/>
    </source>
</evidence>